<dbReference type="NCBIfam" id="TIGR02683">
    <property type="entry name" value="upstrm_HI1419"/>
    <property type="match status" value="1"/>
</dbReference>
<dbReference type="InterPro" id="IPR009241">
    <property type="entry name" value="HigB-like"/>
</dbReference>
<dbReference type="EMBL" id="FOLH01000001">
    <property type="protein sequence ID" value="SFB83326.1"/>
    <property type="molecule type" value="Genomic_DNA"/>
</dbReference>
<organism evidence="1 2">
    <name type="scientific">Marinospirillum celere</name>
    <dbReference type="NCBI Taxonomy" id="1122252"/>
    <lineage>
        <taxon>Bacteria</taxon>
        <taxon>Pseudomonadati</taxon>
        <taxon>Pseudomonadota</taxon>
        <taxon>Gammaproteobacteria</taxon>
        <taxon>Oceanospirillales</taxon>
        <taxon>Oceanospirillaceae</taxon>
        <taxon>Marinospirillum</taxon>
    </lineage>
</organism>
<gene>
    <name evidence="1" type="ORF">SAMN05660443_0425</name>
</gene>
<dbReference type="RefSeq" id="WP_091958434.1">
    <property type="nucleotide sequence ID" value="NZ_FOLH01000001.1"/>
</dbReference>
<accession>A0A1I1E9E1</accession>
<dbReference type="Pfam" id="PF05973">
    <property type="entry name" value="Gp49"/>
    <property type="match status" value="1"/>
</dbReference>
<evidence type="ECO:0000313" key="1">
    <source>
        <dbReference type="EMBL" id="SFB83326.1"/>
    </source>
</evidence>
<dbReference type="InterPro" id="IPR014056">
    <property type="entry name" value="TypeIITA-like_toxin_pred"/>
</dbReference>
<dbReference type="STRING" id="1122252.SAMN05660443_0425"/>
<dbReference type="OrthoDB" id="9800258at2"/>
<dbReference type="AlphaFoldDB" id="A0A1I1E9E1"/>
<dbReference type="PIRSF" id="PIRSF028744">
    <property type="entry name" value="Addict_mod_HI1419"/>
    <property type="match status" value="1"/>
</dbReference>
<evidence type="ECO:0000313" key="2">
    <source>
        <dbReference type="Proteomes" id="UP000199058"/>
    </source>
</evidence>
<dbReference type="PANTHER" id="PTHR41791:SF1">
    <property type="entry name" value="SSL7039 PROTEIN"/>
    <property type="match status" value="1"/>
</dbReference>
<dbReference type="PANTHER" id="PTHR41791">
    <property type="entry name" value="SSL7039 PROTEIN"/>
    <property type="match status" value="1"/>
</dbReference>
<dbReference type="InterPro" id="IPR035093">
    <property type="entry name" value="RelE/ParE_toxin_dom_sf"/>
</dbReference>
<dbReference type="SUPFAM" id="SSF143011">
    <property type="entry name" value="RelE-like"/>
    <property type="match status" value="1"/>
</dbReference>
<protein>
    <submittedName>
        <fullName evidence="1">Putative addiction module killer protein</fullName>
    </submittedName>
</protein>
<proteinExistence type="predicted"/>
<dbReference type="Proteomes" id="UP000199058">
    <property type="component" value="Unassembled WGS sequence"/>
</dbReference>
<name>A0A1I1E9E1_9GAMM</name>
<reference evidence="1 2" key="1">
    <citation type="submission" date="2016-10" db="EMBL/GenBank/DDBJ databases">
        <authorList>
            <person name="de Groot N.N."/>
        </authorList>
    </citation>
    <scope>NUCLEOTIDE SEQUENCE [LARGE SCALE GENOMIC DNA]</scope>
    <source>
        <strain evidence="1 2">DSM 18438</strain>
    </source>
</reference>
<keyword evidence="2" id="KW-1185">Reference proteome</keyword>
<sequence>MIIKKLVVEGRVPFDERLKKIKDARAVARIIARIRRLESGNPGDHKALSDGLYELRIDVGTGWRVYYTKRGDQLILLALVGSKKTQTKDIKQVLSWLN</sequence>